<sequence>MPEASITPTLIWFRQDLRIHDNPALQAAIERGGSVIPVYLFDEAGEGDWRPGGASCWWLHHALQDLAAQLDKHGLRLILGIGQSASELKRLIAETGAGAVYWNRRYEPAVILRDAKIKEALTQRGLEAKSFNSALVFEPWEIKNQSGKPFQVFTPYWKHCLKRAIPAPVEVELKHAHAPRNWPATRALEELALLPRIAWDTGFFPFWTPTSAAAKQRLGKLAASHASGYTRNRDRPDMDGTSRLSPYLHFGQIGPREVFAAFARYDAEGTKGGRKFLSEIGWREFSYQLLYHFPHIPTEPLRAEFNHFPWEMDETLLSAWQKGLTGYPIVDAGMRQLWTTGWMHNRVRMIVASLLVKHLLVPWQEGARWFWDTLVDADLASNTQGWQWSAGCGADAAPYFRVFNPILQGQKFDPNGDYVREWIPELRPVATSIIHKPWEGGGEQLGGVVIGRDYPTPIIDHSRGRNRALQAYGKLKALRSA</sequence>
<evidence type="ECO:0000313" key="12">
    <source>
        <dbReference type="EMBL" id="GHB94570.1"/>
    </source>
</evidence>
<evidence type="ECO:0000256" key="10">
    <source>
        <dbReference type="RuleBase" id="RU004182"/>
    </source>
</evidence>
<keyword evidence="4 8" id="KW-0285">Flavoprotein</keyword>
<dbReference type="SUPFAM" id="SSF52425">
    <property type="entry name" value="Cryptochrome/photolyase, N-terminal domain"/>
    <property type="match status" value="1"/>
</dbReference>
<name>A0A8J3GCI3_9BACT</name>
<reference evidence="12" key="1">
    <citation type="journal article" date="2014" name="Int. J. Syst. Evol. Microbiol.">
        <title>Complete genome sequence of Corynebacterium casei LMG S-19264T (=DSM 44701T), isolated from a smear-ripened cheese.</title>
        <authorList>
            <consortium name="US DOE Joint Genome Institute (JGI-PGF)"/>
            <person name="Walter F."/>
            <person name="Albersmeier A."/>
            <person name="Kalinowski J."/>
            <person name="Ruckert C."/>
        </authorList>
    </citation>
    <scope>NUCLEOTIDE SEQUENCE</scope>
    <source>
        <strain evidence="12">KCTC 12870</strain>
    </source>
</reference>
<keyword evidence="5 8" id="KW-0274">FAD</keyword>
<feature type="binding site" evidence="8">
    <location>
        <position position="276"/>
    </location>
    <ligand>
        <name>FAD</name>
        <dbReference type="ChEBI" id="CHEBI:57692"/>
    </ligand>
</feature>
<evidence type="ECO:0000256" key="7">
    <source>
        <dbReference type="ARBA" id="ARBA00033999"/>
    </source>
</evidence>
<dbReference type="InterPro" id="IPR036134">
    <property type="entry name" value="Crypto/Photolyase_FAD-like_sf"/>
</dbReference>
<gene>
    <name evidence="12" type="ORF">GCM10007047_07580</name>
</gene>
<dbReference type="InterPro" id="IPR002081">
    <property type="entry name" value="Cryptochrome/DNA_photolyase_1"/>
</dbReference>
<evidence type="ECO:0000256" key="6">
    <source>
        <dbReference type="ARBA" id="ARBA00022991"/>
    </source>
</evidence>
<dbReference type="PANTHER" id="PTHR11455">
    <property type="entry name" value="CRYPTOCHROME"/>
    <property type="match status" value="1"/>
</dbReference>
<evidence type="ECO:0000313" key="13">
    <source>
        <dbReference type="Proteomes" id="UP000642829"/>
    </source>
</evidence>
<dbReference type="FunFam" id="1.10.579.10:FF:000003">
    <property type="entry name" value="Deoxyribodipyrimidine photo-lyase"/>
    <property type="match status" value="1"/>
</dbReference>
<dbReference type="Proteomes" id="UP000642829">
    <property type="component" value="Unassembled WGS sequence"/>
</dbReference>
<evidence type="ECO:0000256" key="4">
    <source>
        <dbReference type="ARBA" id="ARBA00022630"/>
    </source>
</evidence>
<comment type="catalytic activity">
    <reaction evidence="7">
        <text>cyclobutadipyrimidine (in DNA) = 2 pyrimidine residues (in DNA).</text>
        <dbReference type="EC" id="4.1.99.3"/>
    </reaction>
</comment>
<dbReference type="InterPro" id="IPR018394">
    <property type="entry name" value="DNA_photolyase_1_CS_C"/>
</dbReference>
<dbReference type="EMBL" id="BMXG01000004">
    <property type="protein sequence ID" value="GHB94570.1"/>
    <property type="molecule type" value="Genomic_DNA"/>
</dbReference>
<dbReference type="InterPro" id="IPR036155">
    <property type="entry name" value="Crypto/Photolyase_N_sf"/>
</dbReference>
<dbReference type="Gene3D" id="3.40.50.620">
    <property type="entry name" value="HUPs"/>
    <property type="match status" value="1"/>
</dbReference>
<organism evidence="12 13">
    <name type="scientific">Cerasicoccus arenae</name>
    <dbReference type="NCBI Taxonomy" id="424488"/>
    <lineage>
        <taxon>Bacteria</taxon>
        <taxon>Pseudomonadati</taxon>
        <taxon>Verrucomicrobiota</taxon>
        <taxon>Opitutia</taxon>
        <taxon>Puniceicoccales</taxon>
        <taxon>Cerasicoccaceae</taxon>
        <taxon>Cerasicoccus</taxon>
    </lineage>
</organism>
<feature type="binding site" evidence="8">
    <location>
        <begin position="241"/>
        <end position="245"/>
    </location>
    <ligand>
        <name>FAD</name>
        <dbReference type="ChEBI" id="CHEBI:57692"/>
    </ligand>
</feature>
<dbReference type="Pfam" id="PF00875">
    <property type="entry name" value="DNA_photolyase"/>
    <property type="match status" value="1"/>
</dbReference>
<evidence type="ECO:0000256" key="1">
    <source>
        <dbReference type="ARBA" id="ARBA00001932"/>
    </source>
</evidence>
<dbReference type="Gene3D" id="1.25.40.80">
    <property type="match status" value="1"/>
</dbReference>
<dbReference type="Pfam" id="PF03441">
    <property type="entry name" value="FAD_binding_7"/>
    <property type="match status" value="1"/>
</dbReference>
<comment type="caution">
    <text evidence="12">The sequence shown here is derived from an EMBL/GenBank/DDBJ whole genome shotgun (WGS) entry which is preliminary data.</text>
</comment>
<comment type="similarity">
    <text evidence="10">Belongs to the DNA photolyase family.</text>
</comment>
<feature type="site" description="Electron transfer via tryptophanyl radical" evidence="9">
    <location>
        <position position="363"/>
    </location>
</feature>
<evidence type="ECO:0000256" key="2">
    <source>
        <dbReference type="ARBA" id="ARBA00013149"/>
    </source>
</evidence>
<dbReference type="GO" id="GO:0000719">
    <property type="term" value="P:photoreactive repair"/>
    <property type="evidence" value="ECO:0007669"/>
    <property type="project" value="UniProtKB-ARBA"/>
</dbReference>
<comment type="cofactor">
    <cofactor evidence="1">
        <name>(6R)-5,10-methylene-5,6,7,8-tetrahydrofolate</name>
        <dbReference type="ChEBI" id="CHEBI:15636"/>
    </cofactor>
</comment>
<dbReference type="AlphaFoldDB" id="A0A8J3GCI3"/>
<evidence type="ECO:0000256" key="8">
    <source>
        <dbReference type="PIRSR" id="PIRSR602081-1"/>
    </source>
</evidence>
<proteinExistence type="inferred from homology"/>
<dbReference type="GO" id="GO:0003677">
    <property type="term" value="F:DNA binding"/>
    <property type="evidence" value="ECO:0007669"/>
    <property type="project" value="TreeGrafter"/>
</dbReference>
<dbReference type="PANTHER" id="PTHR11455:SF9">
    <property type="entry name" value="CRYPTOCHROME CIRCADIAN CLOCK 5 ISOFORM X1"/>
    <property type="match status" value="1"/>
</dbReference>
<dbReference type="GO" id="GO:0009416">
    <property type="term" value="P:response to light stimulus"/>
    <property type="evidence" value="ECO:0007669"/>
    <property type="project" value="TreeGrafter"/>
</dbReference>
<dbReference type="PRINTS" id="PR00147">
    <property type="entry name" value="DNAPHOTLYASE"/>
</dbReference>
<dbReference type="RefSeq" id="WP_229792052.1">
    <property type="nucleotide sequence ID" value="NZ_BMXG01000004.1"/>
</dbReference>
<dbReference type="EC" id="4.1.99.3" evidence="2"/>
<evidence type="ECO:0000256" key="5">
    <source>
        <dbReference type="ARBA" id="ARBA00022827"/>
    </source>
</evidence>
<keyword evidence="6 10" id="KW-0157">Chromophore</keyword>
<accession>A0A8J3GCI3</accession>
<evidence type="ECO:0000256" key="9">
    <source>
        <dbReference type="PIRSR" id="PIRSR602081-2"/>
    </source>
</evidence>
<comment type="cofactor">
    <cofactor evidence="8">
        <name>FAD</name>
        <dbReference type="ChEBI" id="CHEBI:57692"/>
    </cofactor>
    <text evidence="8">Binds 1 FAD per subunit.</text>
</comment>
<dbReference type="SUPFAM" id="SSF48173">
    <property type="entry name" value="Cryptochrome/photolyase FAD-binding domain"/>
    <property type="match status" value="1"/>
</dbReference>
<dbReference type="GO" id="GO:0003904">
    <property type="term" value="F:deoxyribodipyrimidine photo-lyase activity"/>
    <property type="evidence" value="ECO:0007669"/>
    <property type="project" value="UniProtKB-EC"/>
</dbReference>
<evidence type="ECO:0000256" key="3">
    <source>
        <dbReference type="ARBA" id="ARBA00014046"/>
    </source>
</evidence>
<dbReference type="Gene3D" id="1.10.579.10">
    <property type="entry name" value="DNA Cyclobutane Dipyrimidine Photolyase, subunit A, domain 3"/>
    <property type="match status" value="1"/>
</dbReference>
<keyword evidence="13" id="KW-1185">Reference proteome</keyword>
<evidence type="ECO:0000259" key="11">
    <source>
        <dbReference type="PROSITE" id="PS51645"/>
    </source>
</evidence>
<dbReference type="GO" id="GO:0071949">
    <property type="term" value="F:FAD binding"/>
    <property type="evidence" value="ECO:0007669"/>
    <property type="project" value="TreeGrafter"/>
</dbReference>
<feature type="domain" description="Photolyase/cryptochrome alpha/beta" evidence="11">
    <location>
        <begin position="7"/>
        <end position="136"/>
    </location>
</feature>
<feature type="site" description="Electron transfer via tryptophanyl radical" evidence="9">
    <location>
        <position position="386"/>
    </location>
</feature>
<dbReference type="InterPro" id="IPR006050">
    <property type="entry name" value="DNA_photolyase_N"/>
</dbReference>
<protein>
    <recommendedName>
        <fullName evidence="3">Deoxyribodipyrimidine photo-lyase</fullName>
        <ecNumber evidence="2">4.1.99.3</ecNumber>
    </recommendedName>
</protein>
<dbReference type="InterPro" id="IPR005101">
    <property type="entry name" value="Cryptochr/Photolyase_FAD-bd"/>
</dbReference>
<dbReference type="PROSITE" id="PS00394">
    <property type="entry name" value="DNA_PHOTOLYASES_1_1"/>
    <property type="match status" value="1"/>
</dbReference>
<reference evidence="12" key="2">
    <citation type="submission" date="2020-09" db="EMBL/GenBank/DDBJ databases">
        <authorList>
            <person name="Sun Q."/>
            <person name="Kim S."/>
        </authorList>
    </citation>
    <scope>NUCLEOTIDE SEQUENCE</scope>
    <source>
        <strain evidence="12">KCTC 12870</strain>
    </source>
</reference>
<feature type="binding site" evidence="8">
    <location>
        <position position="229"/>
    </location>
    <ligand>
        <name>FAD</name>
        <dbReference type="ChEBI" id="CHEBI:57692"/>
    </ligand>
</feature>
<dbReference type="InterPro" id="IPR014729">
    <property type="entry name" value="Rossmann-like_a/b/a_fold"/>
</dbReference>
<dbReference type="PROSITE" id="PS51645">
    <property type="entry name" value="PHR_CRY_ALPHA_BETA"/>
    <property type="match status" value="1"/>
</dbReference>
<feature type="binding site" evidence="8">
    <location>
        <begin position="376"/>
        <end position="378"/>
    </location>
    <ligand>
        <name>FAD</name>
        <dbReference type="ChEBI" id="CHEBI:57692"/>
    </ligand>
</feature>
<feature type="site" description="Electron transfer via tryptophanyl radical" evidence="9">
    <location>
        <position position="310"/>
    </location>
</feature>